<proteinExistence type="predicted"/>
<organism evidence="2 3">
    <name type="scientific">Cyclospora cayetanensis</name>
    <dbReference type="NCBI Taxonomy" id="88456"/>
    <lineage>
        <taxon>Eukaryota</taxon>
        <taxon>Sar</taxon>
        <taxon>Alveolata</taxon>
        <taxon>Apicomplexa</taxon>
        <taxon>Conoidasida</taxon>
        <taxon>Coccidia</taxon>
        <taxon>Eucoccidiorida</taxon>
        <taxon>Eimeriorina</taxon>
        <taxon>Eimeriidae</taxon>
        <taxon>Cyclospora</taxon>
    </lineage>
</organism>
<dbReference type="InParanoid" id="A0A1D3CSR9"/>
<dbReference type="Proteomes" id="UP000095192">
    <property type="component" value="Unassembled WGS sequence"/>
</dbReference>
<feature type="region of interest" description="Disordered" evidence="1">
    <location>
        <begin position="327"/>
        <end position="354"/>
    </location>
</feature>
<gene>
    <name evidence="2" type="ORF">cyc_01897</name>
</gene>
<evidence type="ECO:0000313" key="3">
    <source>
        <dbReference type="Proteomes" id="UP000095192"/>
    </source>
</evidence>
<dbReference type="VEuPathDB" id="ToxoDB:cyc_01897"/>
<accession>A0A1D3CSR9</accession>
<sequence>MSRPHTHSADIAPEDLPRVKGGSWLSSGNPVRRSKSSKFSLQGSQGPGPPFTLKGTALQSSVGAEERVRAHCDGSRSSSRQATAPDALRAAASLWETSCEELSFRLSQEALDCLSLPLASDWTVSRVVSHCLSFAEFLRRGLDASCVAPGEHRQPLYASLAHWLHFNATLAAAPSSAPPPVPRSSASPQLQQKPQGIPALKEAEAVALWGVAAALASLHTRRHARWMNWPPRQQPQRPCPREHSANLEDFPSLYYCSAAEAAASAAGSIAILPSAKGVSGKSFQSPDAALAGAGALLDAQKEVVEIRTLSLLLLLYAARHQQRQQPLSLPEDHWHAPGTHSPRRSSWAGGAGAPSCNEEATRGVSLPLLGRQHSGSRCIFLDSLSGCIDRFYRHYRRDKTVIPGSLALALAKNAALQLSPHSPLPHEALRVSAN</sequence>
<evidence type="ECO:0000313" key="2">
    <source>
        <dbReference type="EMBL" id="OEH74232.1"/>
    </source>
</evidence>
<name>A0A1D3CSR9_9EIME</name>
<protein>
    <submittedName>
        <fullName evidence="2">Uncharacterized protein</fullName>
    </submittedName>
</protein>
<reference evidence="2 3" key="1">
    <citation type="journal article" date="2016" name="BMC Genomics">
        <title>Comparative genomics reveals Cyclospora cayetanensis possesses coccidia-like metabolism and invasion components but unique surface antigens.</title>
        <authorList>
            <person name="Liu S."/>
            <person name="Wang L."/>
            <person name="Zheng H."/>
            <person name="Xu Z."/>
            <person name="Roellig D.M."/>
            <person name="Li N."/>
            <person name="Frace M.A."/>
            <person name="Tang K."/>
            <person name="Arrowood M.J."/>
            <person name="Moss D.M."/>
            <person name="Zhang L."/>
            <person name="Feng Y."/>
            <person name="Xiao L."/>
        </authorList>
    </citation>
    <scope>NUCLEOTIDE SEQUENCE [LARGE SCALE GENOMIC DNA]</scope>
    <source>
        <strain evidence="2 3">CHN_HEN01</strain>
    </source>
</reference>
<feature type="region of interest" description="Disordered" evidence="1">
    <location>
        <begin position="1"/>
        <end position="52"/>
    </location>
</feature>
<comment type="caution">
    <text evidence="2">The sequence shown here is derived from an EMBL/GenBank/DDBJ whole genome shotgun (WGS) entry which is preliminary data.</text>
</comment>
<evidence type="ECO:0000256" key="1">
    <source>
        <dbReference type="SAM" id="MobiDB-lite"/>
    </source>
</evidence>
<keyword evidence="3" id="KW-1185">Reference proteome</keyword>
<dbReference type="EMBL" id="JROU02002087">
    <property type="protein sequence ID" value="OEH74232.1"/>
    <property type="molecule type" value="Genomic_DNA"/>
</dbReference>
<feature type="region of interest" description="Disordered" evidence="1">
    <location>
        <begin position="175"/>
        <end position="196"/>
    </location>
</feature>
<dbReference type="VEuPathDB" id="ToxoDB:LOC34618822"/>
<dbReference type="AlphaFoldDB" id="A0A1D3CSR9"/>